<dbReference type="InterPro" id="IPR000073">
    <property type="entry name" value="AB_hydrolase_1"/>
</dbReference>
<dbReference type="STRING" id="936155.HFELIS_14910"/>
<dbReference type="PANTHER" id="PTHR43798">
    <property type="entry name" value="MONOACYLGLYCEROL LIPASE"/>
    <property type="match status" value="1"/>
</dbReference>
<proteinExistence type="predicted"/>
<dbReference type="HOGENOM" id="CLU_020336_13_2_7"/>
<dbReference type="AlphaFoldDB" id="E7AAW3"/>
<organism evidence="3 4">
    <name type="scientific">Helicobacter felis (strain ATCC 49179 / CCUG 28539 / NCTC 12436 / CS1)</name>
    <dbReference type="NCBI Taxonomy" id="936155"/>
    <lineage>
        <taxon>Bacteria</taxon>
        <taxon>Pseudomonadati</taxon>
        <taxon>Campylobacterota</taxon>
        <taxon>Epsilonproteobacteria</taxon>
        <taxon>Campylobacterales</taxon>
        <taxon>Helicobacteraceae</taxon>
        <taxon>Helicobacter</taxon>
    </lineage>
</organism>
<gene>
    <name evidence="3" type="ordered locus">Hfelis_14910</name>
</gene>
<sequence>MPKRHVFYKGQGFEVAYDVHNKELSKSMVFLHGWGSSKELMQSAFKAYFTDYRHFYLDLPGFGKSPNHVFLTPADYAHIVDAFFESWGITPNLALGHSFGGKVATLCQSQDLILLSTAGILLPKPLKTRFKIKLAKCCKALGIRFSALRSVDARDLSPVMYEILKFSVQEDFSSAFSACAKKTLILWGREDRATPLLAGERVARLIPTNQFEVLEGDHFFFLKQGALVDRYSCVYFKGA</sequence>
<dbReference type="Proteomes" id="UP000007934">
    <property type="component" value="Chromosome"/>
</dbReference>
<dbReference type="EMBL" id="FQ670179">
    <property type="protein sequence ID" value="CBY83575.1"/>
    <property type="molecule type" value="Genomic_DNA"/>
</dbReference>
<evidence type="ECO:0000256" key="1">
    <source>
        <dbReference type="ARBA" id="ARBA00022801"/>
    </source>
</evidence>
<evidence type="ECO:0000259" key="2">
    <source>
        <dbReference type="Pfam" id="PF12697"/>
    </source>
</evidence>
<protein>
    <submittedName>
        <fullName evidence="3">2-hydroxy-6-oxohepta-2,4-dienoate hydrolase</fullName>
    </submittedName>
</protein>
<evidence type="ECO:0000313" key="3">
    <source>
        <dbReference type="EMBL" id="CBY83575.1"/>
    </source>
</evidence>
<dbReference type="InterPro" id="IPR050266">
    <property type="entry name" value="AB_hydrolase_sf"/>
</dbReference>
<keyword evidence="1 3" id="KW-0378">Hydrolase</keyword>
<dbReference type="GO" id="GO:0016787">
    <property type="term" value="F:hydrolase activity"/>
    <property type="evidence" value="ECO:0007669"/>
    <property type="project" value="UniProtKB-KW"/>
</dbReference>
<feature type="domain" description="AB hydrolase-1" evidence="2">
    <location>
        <begin position="28"/>
        <end position="228"/>
    </location>
</feature>
<dbReference type="GO" id="GO:0016020">
    <property type="term" value="C:membrane"/>
    <property type="evidence" value="ECO:0007669"/>
    <property type="project" value="TreeGrafter"/>
</dbReference>
<dbReference type="KEGG" id="hfe:HFELIS_14910"/>
<dbReference type="eggNOG" id="COG0596">
    <property type="taxonomic scope" value="Bacteria"/>
</dbReference>
<dbReference type="InterPro" id="IPR029058">
    <property type="entry name" value="AB_hydrolase_fold"/>
</dbReference>
<keyword evidence="4" id="KW-1185">Reference proteome</keyword>
<dbReference type="SUPFAM" id="SSF53474">
    <property type="entry name" value="alpha/beta-Hydrolases"/>
    <property type="match status" value="1"/>
</dbReference>
<accession>E7AAW3</accession>
<dbReference type="RefSeq" id="WP_013469938.1">
    <property type="nucleotide sequence ID" value="NC_014810.2"/>
</dbReference>
<dbReference type="PANTHER" id="PTHR43798:SF31">
    <property type="entry name" value="AB HYDROLASE SUPERFAMILY PROTEIN YCLE"/>
    <property type="match status" value="1"/>
</dbReference>
<dbReference type="GeneID" id="36134732"/>
<dbReference type="OrthoDB" id="9808398at2"/>
<dbReference type="Gene3D" id="3.40.50.1820">
    <property type="entry name" value="alpha/beta hydrolase"/>
    <property type="match status" value="1"/>
</dbReference>
<evidence type="ECO:0000313" key="4">
    <source>
        <dbReference type="Proteomes" id="UP000007934"/>
    </source>
</evidence>
<name>E7AAW3_HELFC</name>
<reference evidence="3 4" key="1">
    <citation type="journal article" date="2011" name="Genome Biol. Evol.">
        <title>Comparative whole genome sequence analysis of the carcinogenic bacterial model pathogen Helicobacter felis.</title>
        <authorList>
            <person name="Arnold I.C."/>
            <person name="Zigova Z."/>
            <person name="Holden M."/>
            <person name="Lawley T.D."/>
            <person name="Rad R."/>
            <person name="Dougan G."/>
            <person name="Falkow S."/>
            <person name="Bentley S.D."/>
            <person name="Muller A."/>
        </authorList>
    </citation>
    <scope>NUCLEOTIDE SEQUENCE [LARGE SCALE GENOMIC DNA]</scope>
    <source>
        <strain evidence="4">ATCC 49179 / CCUG 28539 / NCTC 12436 / CS1</strain>
    </source>
</reference>
<dbReference type="Pfam" id="PF12697">
    <property type="entry name" value="Abhydrolase_6"/>
    <property type="match status" value="1"/>
</dbReference>